<dbReference type="EMBL" id="CAJVPP010002802">
    <property type="protein sequence ID" value="CAG8612228.1"/>
    <property type="molecule type" value="Genomic_DNA"/>
</dbReference>
<proteinExistence type="predicted"/>
<gene>
    <name evidence="2" type="ORF">FMOSSE_LOCUS9526</name>
</gene>
<evidence type="ECO:0000313" key="2">
    <source>
        <dbReference type="EMBL" id="CAG8612228.1"/>
    </source>
</evidence>
<sequence length="294" mass="33045">MSNTLLAAALSAVTNLNVVTYDDYVKRKNDGCYGELNQKSLHQSHLVGGRVPYAGVRLNGLGGGGQLLVKTLTGKTITLQQRLIFAGNQLEDGHTLNEYNIRNGSTLHLVSRLRGGSPTLYILPNHLDPIFDYDFTDINDDGMYFERGNFEYKRPCGWERIALNVLDKYENNIWLGVNGRKSLTSSAQNEWPVSYHGTAEHNCKSIAKEGYDLCKGKRFAFGHGIYSTPDIDVASIFATQFIHEEDRYQVVFQNRVNPNNLVRLTKEETGIGEYWISPNGADLRPYGICIKKFN</sequence>
<evidence type="ECO:0000313" key="3">
    <source>
        <dbReference type="Proteomes" id="UP000789375"/>
    </source>
</evidence>
<accession>A0A9N9GI73</accession>
<dbReference type="AlphaFoldDB" id="A0A9N9GI73"/>
<dbReference type="InterPro" id="IPR000626">
    <property type="entry name" value="Ubiquitin-like_dom"/>
</dbReference>
<dbReference type="PANTHER" id="PTHR36649">
    <property type="entry name" value="UBIQUITIN-LIKE DOMAIN-CONTAINING PROTEIN"/>
    <property type="match status" value="1"/>
</dbReference>
<dbReference type="SUPFAM" id="SSF54236">
    <property type="entry name" value="Ubiquitin-like"/>
    <property type="match status" value="1"/>
</dbReference>
<reference evidence="2" key="1">
    <citation type="submission" date="2021-06" db="EMBL/GenBank/DDBJ databases">
        <authorList>
            <person name="Kallberg Y."/>
            <person name="Tangrot J."/>
            <person name="Rosling A."/>
        </authorList>
    </citation>
    <scope>NUCLEOTIDE SEQUENCE</scope>
    <source>
        <strain evidence="2">87-6 pot B 2015</strain>
    </source>
</reference>
<name>A0A9N9GI73_FUNMO</name>
<dbReference type="Gene3D" id="3.10.20.90">
    <property type="entry name" value="Phosphatidylinositol 3-kinase Catalytic Subunit, Chain A, domain 1"/>
    <property type="match status" value="1"/>
</dbReference>
<keyword evidence="3" id="KW-1185">Reference proteome</keyword>
<dbReference type="PANTHER" id="PTHR36649:SF28">
    <property type="entry name" value="UBIQUITIN-LIKE DOMAIN-CONTAINING PROTEIN"/>
    <property type="match status" value="1"/>
</dbReference>
<dbReference type="Proteomes" id="UP000789375">
    <property type="component" value="Unassembled WGS sequence"/>
</dbReference>
<dbReference type="Gene3D" id="3.90.228.10">
    <property type="match status" value="1"/>
</dbReference>
<dbReference type="InterPro" id="IPR029071">
    <property type="entry name" value="Ubiquitin-like_domsf"/>
</dbReference>
<evidence type="ECO:0000259" key="1">
    <source>
        <dbReference type="PROSITE" id="PS50053"/>
    </source>
</evidence>
<dbReference type="PRINTS" id="PR00348">
    <property type="entry name" value="UBIQUITIN"/>
</dbReference>
<protein>
    <submittedName>
        <fullName evidence="2">11393_t:CDS:1</fullName>
    </submittedName>
</protein>
<dbReference type="PROSITE" id="PS50053">
    <property type="entry name" value="UBIQUITIN_2"/>
    <property type="match status" value="1"/>
</dbReference>
<feature type="domain" description="Ubiquitin-like" evidence="1">
    <location>
        <begin position="80"/>
        <end position="116"/>
    </location>
</feature>
<comment type="caution">
    <text evidence="2">The sequence shown here is derived from an EMBL/GenBank/DDBJ whole genome shotgun (WGS) entry which is preliminary data.</text>
</comment>
<dbReference type="SUPFAM" id="SSF56399">
    <property type="entry name" value="ADP-ribosylation"/>
    <property type="match status" value="1"/>
</dbReference>
<organism evidence="2 3">
    <name type="scientific">Funneliformis mosseae</name>
    <name type="common">Endomycorrhizal fungus</name>
    <name type="synonym">Glomus mosseae</name>
    <dbReference type="NCBI Taxonomy" id="27381"/>
    <lineage>
        <taxon>Eukaryota</taxon>
        <taxon>Fungi</taxon>
        <taxon>Fungi incertae sedis</taxon>
        <taxon>Mucoromycota</taxon>
        <taxon>Glomeromycotina</taxon>
        <taxon>Glomeromycetes</taxon>
        <taxon>Glomerales</taxon>
        <taxon>Glomeraceae</taxon>
        <taxon>Funneliformis</taxon>
    </lineage>
</organism>
<dbReference type="InterPro" id="IPR019956">
    <property type="entry name" value="Ubiquitin_dom"/>
</dbReference>
<dbReference type="Pfam" id="PF00240">
    <property type="entry name" value="ubiquitin"/>
    <property type="match status" value="1"/>
</dbReference>